<feature type="compositionally biased region" description="Pro residues" evidence="1">
    <location>
        <begin position="44"/>
        <end position="57"/>
    </location>
</feature>
<proteinExistence type="predicted"/>
<organism evidence="3 4">
    <name type="scientific">Oscillochloris trichoides DG-6</name>
    <dbReference type="NCBI Taxonomy" id="765420"/>
    <lineage>
        <taxon>Bacteria</taxon>
        <taxon>Bacillati</taxon>
        <taxon>Chloroflexota</taxon>
        <taxon>Chloroflexia</taxon>
        <taxon>Chloroflexales</taxon>
        <taxon>Chloroflexineae</taxon>
        <taxon>Oscillochloridaceae</taxon>
        <taxon>Oscillochloris</taxon>
    </lineage>
</organism>
<evidence type="ECO:0000256" key="1">
    <source>
        <dbReference type="SAM" id="MobiDB-lite"/>
    </source>
</evidence>
<keyword evidence="2" id="KW-1133">Transmembrane helix</keyword>
<dbReference type="eggNOG" id="COG1705">
    <property type="taxonomic scope" value="Bacteria"/>
</dbReference>
<evidence type="ECO:0000256" key="2">
    <source>
        <dbReference type="SAM" id="Phobius"/>
    </source>
</evidence>
<protein>
    <submittedName>
        <fullName evidence="3">Uncharacterized protein</fullName>
    </submittedName>
</protein>
<dbReference type="EMBL" id="ADVR01000016">
    <property type="protein sequence ID" value="EFO81340.1"/>
    <property type="molecule type" value="Genomic_DNA"/>
</dbReference>
<evidence type="ECO:0000313" key="4">
    <source>
        <dbReference type="Proteomes" id="UP000054010"/>
    </source>
</evidence>
<comment type="caution">
    <text evidence="3">The sequence shown here is derived from an EMBL/GenBank/DDBJ whole genome shotgun (WGS) entry which is preliminary data.</text>
</comment>
<accession>E1IBW0</accession>
<dbReference type="HOGENOM" id="CLU_811071_0_0_0"/>
<keyword evidence="4" id="KW-1185">Reference proteome</keyword>
<dbReference type="Proteomes" id="UP000054010">
    <property type="component" value="Unassembled WGS sequence"/>
</dbReference>
<dbReference type="STRING" id="765420.OSCT_0811"/>
<keyword evidence="2" id="KW-0812">Transmembrane</keyword>
<gene>
    <name evidence="3" type="ORF">OSCT_0811</name>
</gene>
<dbReference type="AlphaFoldDB" id="E1IBW0"/>
<reference evidence="3 4" key="1">
    <citation type="journal article" date="2011" name="J. Bacteriol.">
        <title>Draft genome sequence of the anoxygenic filamentous phototrophic bacterium Oscillochloris trichoides subsp. DG-6.</title>
        <authorList>
            <person name="Kuznetsov B.B."/>
            <person name="Ivanovsky R.N."/>
            <person name="Keppen O.I."/>
            <person name="Sukhacheva M.V."/>
            <person name="Bumazhkin B.K."/>
            <person name="Patutina E.O."/>
            <person name="Beletsky A.V."/>
            <person name="Mardanov A.V."/>
            <person name="Baslerov R.V."/>
            <person name="Panteleeva A.N."/>
            <person name="Kolganova T.V."/>
            <person name="Ravin N.V."/>
            <person name="Skryabin K.G."/>
        </authorList>
    </citation>
    <scope>NUCLEOTIDE SEQUENCE [LARGE SCALE GENOMIC DNA]</scope>
    <source>
        <strain evidence="3 4">DG-6</strain>
    </source>
</reference>
<feature type="region of interest" description="Disordered" evidence="1">
    <location>
        <begin position="20"/>
        <end position="79"/>
    </location>
</feature>
<feature type="compositionally biased region" description="Low complexity" evidence="1">
    <location>
        <begin position="58"/>
        <end position="67"/>
    </location>
</feature>
<name>E1IBW0_9CHLR</name>
<feature type="transmembrane region" description="Helical" evidence="2">
    <location>
        <begin position="126"/>
        <end position="144"/>
    </location>
</feature>
<keyword evidence="2" id="KW-0472">Membrane</keyword>
<evidence type="ECO:0000313" key="3">
    <source>
        <dbReference type="EMBL" id="EFO81340.1"/>
    </source>
</evidence>
<sequence>MRRGPPAPLRDILGDLDAALPTRVDLPRRDSATPARGLQREPPVDAPRPPRPAPAPAPRSAAVDVRPAPQPRPMQVAPPDHRLYEAKYEHDYAESLMRQAEQLTARLPHTNYRAPYTSHLPLMNQWFLLGVVAVISLLVLFVSFSGPSSVPSRWGTLFSSSMSQVGVSQLSGSANVAGDHHLQGTPSISAQEIDAILAAYGSPAQGTGAIWYDLGVQYGIDPAYAVAFFIHESSAGTNPGWAGIKPDGGTTHNVGNIICAGYATCYGRFRDYPSWEAGIADWYRLIQVEYIQGRGTLTVEDIIPIYAPSFENDVQAYIDAVTKMVDGWRINGVR</sequence>